<feature type="transmembrane region" description="Helical" evidence="1">
    <location>
        <begin position="6"/>
        <end position="23"/>
    </location>
</feature>
<accession>J7IPS2</accession>
<dbReference type="EMBL" id="CP003629">
    <property type="protein sequence ID" value="AFQ43817.1"/>
    <property type="molecule type" value="Genomic_DNA"/>
</dbReference>
<feature type="transmembrane region" description="Helical" evidence="1">
    <location>
        <begin position="93"/>
        <end position="113"/>
    </location>
</feature>
<dbReference type="KEGG" id="dmi:Desmer_1858"/>
<dbReference type="HOGENOM" id="CLU_115763_1_0_9"/>
<feature type="transmembrane region" description="Helical" evidence="1">
    <location>
        <begin position="63"/>
        <end position="86"/>
    </location>
</feature>
<dbReference type="OrthoDB" id="1797032at2"/>
<dbReference type="RefSeq" id="WP_014902732.1">
    <property type="nucleotide sequence ID" value="NC_018515.1"/>
</dbReference>
<keyword evidence="1" id="KW-1133">Transmembrane helix</keyword>
<sequence>MEIKYIPFFYTLIFALILVAVVPKAEIRRLSIYGIIFGAVFDVVLVSIANITGSFRYINYEPFGLIGIHFLAPISWAIFFIMYFHLLPNKRSYIYLYTVSGVFYSMMFCQMITKLGVLKLSHGLLDSIIPFVFWFPLATWGYLKLEKAN</sequence>
<evidence type="ECO:0000313" key="3">
    <source>
        <dbReference type="Proteomes" id="UP000005262"/>
    </source>
</evidence>
<name>J7IPS2_DESMD</name>
<evidence type="ECO:0000313" key="2">
    <source>
        <dbReference type="EMBL" id="AFQ43817.1"/>
    </source>
</evidence>
<feature type="transmembrane region" description="Helical" evidence="1">
    <location>
        <begin position="30"/>
        <end position="51"/>
    </location>
</feature>
<dbReference type="AlphaFoldDB" id="J7IPS2"/>
<dbReference type="Proteomes" id="UP000005262">
    <property type="component" value="Chromosome"/>
</dbReference>
<proteinExistence type="predicted"/>
<evidence type="ECO:0000256" key="1">
    <source>
        <dbReference type="SAM" id="Phobius"/>
    </source>
</evidence>
<protein>
    <submittedName>
        <fullName evidence="2">Uncharacterized protein</fullName>
    </submittedName>
</protein>
<dbReference type="eggNOG" id="ENOG5033415">
    <property type="taxonomic scope" value="Bacteria"/>
</dbReference>
<feature type="transmembrane region" description="Helical" evidence="1">
    <location>
        <begin position="125"/>
        <end position="143"/>
    </location>
</feature>
<reference evidence="2 3" key="1">
    <citation type="journal article" date="2012" name="J. Bacteriol.">
        <title>Complete genome sequences of Desulfosporosinus orientis DSM765T, Desulfosporosinus youngiae DSM17734T, Desulfosporosinus meridiei DSM13257T, and Desulfosporosinus acidiphilus DSM22704T.</title>
        <authorList>
            <person name="Pester M."/>
            <person name="Brambilla E."/>
            <person name="Alazard D."/>
            <person name="Rattei T."/>
            <person name="Weinmaier T."/>
            <person name="Han J."/>
            <person name="Lucas S."/>
            <person name="Lapidus A."/>
            <person name="Cheng J.F."/>
            <person name="Goodwin L."/>
            <person name="Pitluck S."/>
            <person name="Peters L."/>
            <person name="Ovchinnikova G."/>
            <person name="Teshima H."/>
            <person name="Detter J.C."/>
            <person name="Han C.S."/>
            <person name="Tapia R."/>
            <person name="Land M.L."/>
            <person name="Hauser L."/>
            <person name="Kyrpides N.C."/>
            <person name="Ivanova N.N."/>
            <person name="Pagani I."/>
            <person name="Huntmann M."/>
            <person name="Wei C.L."/>
            <person name="Davenport K.W."/>
            <person name="Daligault H."/>
            <person name="Chain P.S."/>
            <person name="Chen A."/>
            <person name="Mavromatis K."/>
            <person name="Markowitz V."/>
            <person name="Szeto E."/>
            <person name="Mikhailova N."/>
            <person name="Pati A."/>
            <person name="Wagner M."/>
            <person name="Woyke T."/>
            <person name="Ollivier B."/>
            <person name="Klenk H.P."/>
            <person name="Spring S."/>
            <person name="Loy A."/>
        </authorList>
    </citation>
    <scope>NUCLEOTIDE SEQUENCE [LARGE SCALE GENOMIC DNA]</scope>
    <source>
        <strain evidence="3">ATCC BAA-275 / DSM 13257 / NCIMB 13706 / S10</strain>
    </source>
</reference>
<gene>
    <name evidence="2" type="ordered locus">Desmer_1858</name>
</gene>
<keyword evidence="1" id="KW-0472">Membrane</keyword>
<reference evidence="3" key="2">
    <citation type="submission" date="2012-08" db="EMBL/GenBank/DDBJ databases">
        <title>Finished genome of Desulfosporosinus meridiei DSM 13257.</title>
        <authorList>
            <person name="Huntemann M."/>
            <person name="Wei C.-L."/>
            <person name="Han J."/>
            <person name="Detter J.C."/>
            <person name="Han C."/>
            <person name="Davenport K."/>
            <person name="Daligault H."/>
            <person name="Erkkila T."/>
            <person name="Gu W."/>
            <person name="Munk A.C.C."/>
            <person name="Teshima H."/>
            <person name="Xu Y."/>
            <person name="Chain P."/>
            <person name="Tapia R."/>
            <person name="Chen A."/>
            <person name="Krypides N."/>
            <person name="Mavromatis K."/>
            <person name="Markowitz V."/>
            <person name="Szeto E."/>
            <person name="Ivanova N."/>
            <person name="Mikhailova N."/>
            <person name="Ovchinnikova G."/>
            <person name="Pagani I."/>
            <person name="Pati A."/>
            <person name="Goodwin L."/>
            <person name="Peters L."/>
            <person name="Pitluck S."/>
            <person name="Woyke T."/>
            <person name="Pester M."/>
            <person name="Spring S."/>
            <person name="Ollivier B."/>
            <person name="Rattei T."/>
            <person name="Klenk H.-P."/>
            <person name="Wagner M."/>
            <person name="Loy A."/>
        </authorList>
    </citation>
    <scope>NUCLEOTIDE SEQUENCE [LARGE SCALE GENOMIC DNA]</scope>
    <source>
        <strain evidence="3">ATCC BAA-275 / DSM 13257 / NCIMB 13706 / S10</strain>
    </source>
</reference>
<keyword evidence="3" id="KW-1185">Reference proteome</keyword>
<keyword evidence="1" id="KW-0812">Transmembrane</keyword>
<organism evidence="2 3">
    <name type="scientific">Desulfosporosinus meridiei (strain ATCC BAA-275 / DSM 13257 / KCTC 12902 / NCIMB 13706 / S10)</name>
    <dbReference type="NCBI Taxonomy" id="768704"/>
    <lineage>
        <taxon>Bacteria</taxon>
        <taxon>Bacillati</taxon>
        <taxon>Bacillota</taxon>
        <taxon>Clostridia</taxon>
        <taxon>Eubacteriales</taxon>
        <taxon>Desulfitobacteriaceae</taxon>
        <taxon>Desulfosporosinus</taxon>
    </lineage>
</organism>